<evidence type="ECO:0000313" key="5">
    <source>
        <dbReference type="Proteomes" id="UP000054826"/>
    </source>
</evidence>
<evidence type="ECO:0000313" key="4">
    <source>
        <dbReference type="Proteomes" id="UP000054805"/>
    </source>
</evidence>
<organism evidence="2 4">
    <name type="scientific">Trichinella pseudospiralis</name>
    <name type="common">Parasitic roundworm</name>
    <dbReference type="NCBI Taxonomy" id="6337"/>
    <lineage>
        <taxon>Eukaryota</taxon>
        <taxon>Metazoa</taxon>
        <taxon>Ecdysozoa</taxon>
        <taxon>Nematoda</taxon>
        <taxon>Enoplea</taxon>
        <taxon>Dorylaimia</taxon>
        <taxon>Trichinellida</taxon>
        <taxon>Trichinellidae</taxon>
        <taxon>Trichinella</taxon>
    </lineage>
</organism>
<dbReference type="EMBL" id="JYDV01000001">
    <property type="protein sequence ID" value="KRZ46167.1"/>
    <property type="molecule type" value="Genomic_DNA"/>
</dbReference>
<name>A0A0V1JAU3_TRIPS</name>
<evidence type="ECO:0000313" key="2">
    <source>
        <dbReference type="EMBL" id="KRZ32091.1"/>
    </source>
</evidence>
<evidence type="ECO:0000256" key="1">
    <source>
        <dbReference type="SAM" id="MobiDB-lite"/>
    </source>
</evidence>
<feature type="region of interest" description="Disordered" evidence="1">
    <location>
        <begin position="75"/>
        <end position="99"/>
    </location>
</feature>
<accession>A0A0V1JAU3</accession>
<feature type="compositionally biased region" description="Low complexity" evidence="1">
    <location>
        <begin position="75"/>
        <end position="95"/>
    </location>
</feature>
<dbReference type="EMBL" id="JYDS01000019">
    <property type="protein sequence ID" value="KRZ32091.1"/>
    <property type="molecule type" value="Genomic_DNA"/>
</dbReference>
<proteinExistence type="predicted"/>
<dbReference type="Proteomes" id="UP000054805">
    <property type="component" value="Unassembled WGS sequence"/>
</dbReference>
<keyword evidence="4" id="KW-1185">Reference proteome</keyword>
<protein>
    <submittedName>
        <fullName evidence="2">Uncharacterized protein</fullName>
    </submittedName>
</protein>
<sequence length="134" mass="14826">MTRKQVYMNAVNKGDQLDMANYMHREFACYQRKYNFNKRQKHHTGHQCIFKINCNVQQVMCSGKFIVAKIAAAHSNGSSSSSSGSSSSSSSSSNSGKDELRNGNMIFVVLGDENSKAAAPLYLSNDTTTFIGFY</sequence>
<dbReference type="Proteomes" id="UP000054826">
    <property type="component" value="Unassembled WGS sequence"/>
</dbReference>
<gene>
    <name evidence="2" type="ORF">T4B_3109</name>
    <name evidence="3" type="ORF">T4C_9992</name>
</gene>
<dbReference type="AlphaFoldDB" id="A0A0V1JAU3"/>
<comment type="caution">
    <text evidence="2">The sequence shown here is derived from an EMBL/GenBank/DDBJ whole genome shotgun (WGS) entry which is preliminary data.</text>
</comment>
<evidence type="ECO:0000313" key="3">
    <source>
        <dbReference type="EMBL" id="KRZ46167.1"/>
    </source>
</evidence>
<reference evidence="4 5" key="1">
    <citation type="submission" date="2015-01" db="EMBL/GenBank/DDBJ databases">
        <title>Evolution of Trichinella species and genotypes.</title>
        <authorList>
            <person name="Korhonen P.K."/>
            <person name="Edoardo P."/>
            <person name="Giuseppe L.R."/>
            <person name="Gasser R.B."/>
        </authorList>
    </citation>
    <scope>NUCLEOTIDE SEQUENCE [LARGE SCALE GENOMIC DNA]</scope>
    <source>
        <strain evidence="3">ISS176</strain>
        <strain evidence="2">ISS588</strain>
    </source>
</reference>